<feature type="region of interest" description="Disordered" evidence="1">
    <location>
        <begin position="1"/>
        <end position="23"/>
    </location>
</feature>
<proteinExistence type="predicted"/>
<organism evidence="2 3">
    <name type="scientific">Colocasia esculenta</name>
    <name type="common">Wild taro</name>
    <name type="synonym">Arum esculentum</name>
    <dbReference type="NCBI Taxonomy" id="4460"/>
    <lineage>
        <taxon>Eukaryota</taxon>
        <taxon>Viridiplantae</taxon>
        <taxon>Streptophyta</taxon>
        <taxon>Embryophyta</taxon>
        <taxon>Tracheophyta</taxon>
        <taxon>Spermatophyta</taxon>
        <taxon>Magnoliopsida</taxon>
        <taxon>Liliopsida</taxon>
        <taxon>Araceae</taxon>
        <taxon>Aroideae</taxon>
        <taxon>Colocasieae</taxon>
        <taxon>Colocasia</taxon>
    </lineage>
</organism>
<dbReference type="AlphaFoldDB" id="A0A843X7N0"/>
<reference evidence="2" key="1">
    <citation type="submission" date="2017-07" db="EMBL/GenBank/DDBJ databases">
        <title>Taro Niue Genome Assembly and Annotation.</title>
        <authorList>
            <person name="Atibalentja N."/>
            <person name="Keating K."/>
            <person name="Fields C.J."/>
        </authorList>
    </citation>
    <scope>NUCLEOTIDE SEQUENCE</scope>
    <source>
        <strain evidence="2">Niue_2</strain>
        <tissue evidence="2">Leaf</tissue>
    </source>
</reference>
<comment type="caution">
    <text evidence="2">The sequence shown here is derived from an EMBL/GenBank/DDBJ whole genome shotgun (WGS) entry which is preliminary data.</text>
</comment>
<evidence type="ECO:0000313" key="2">
    <source>
        <dbReference type="EMBL" id="MQM15144.1"/>
    </source>
</evidence>
<accession>A0A843X7N0</accession>
<keyword evidence="3" id="KW-1185">Reference proteome</keyword>
<dbReference type="EMBL" id="NMUH01006381">
    <property type="protein sequence ID" value="MQM15144.1"/>
    <property type="molecule type" value="Genomic_DNA"/>
</dbReference>
<evidence type="ECO:0000256" key="1">
    <source>
        <dbReference type="SAM" id="MobiDB-lite"/>
    </source>
</evidence>
<dbReference type="Proteomes" id="UP000652761">
    <property type="component" value="Unassembled WGS sequence"/>
</dbReference>
<evidence type="ECO:0000313" key="3">
    <source>
        <dbReference type="Proteomes" id="UP000652761"/>
    </source>
</evidence>
<name>A0A843X7N0_COLES</name>
<sequence>MLGYKYPSNRPPSSRTTPEHSCKGFSAARKRTLPLLLLLVLGDPSTSLESTRSWTYYSAQE</sequence>
<feature type="compositionally biased region" description="Low complexity" evidence="1">
    <location>
        <begin position="7"/>
        <end position="16"/>
    </location>
</feature>
<protein>
    <submittedName>
        <fullName evidence="2">Uncharacterized protein</fullName>
    </submittedName>
</protein>
<gene>
    <name evidence="2" type="ORF">Taro_048082</name>
</gene>